<gene>
    <name evidence="1" type="ORF">OE88DRAFT_1244006</name>
</gene>
<evidence type="ECO:0000313" key="2">
    <source>
        <dbReference type="Proteomes" id="UP000305948"/>
    </source>
</evidence>
<sequence length="542" mass="62600">MLWKPTRPTKVSCLNPVCHVTATILWRSEYLYCLEDHQATKLHKLSFSAPAASSILSLVVRSIMKRGQLVHNFLRGSPRTPDNGQDALPPEIFNLVLKFLAPSLVDLDDTTYRVWPMPEEESRTEEKASTRDQWSFCTLLLVCTRWYEMAVPLLYHQVYVSSPGRLRRLLRTLERQPSFAMLVHSLILRNSTRMIWCFLRPYKSHRLAHSYRDDLIALFSICKSVQQISIYPPAYFNPPRLDHIDGHKLDISDFPAPRGIWPEEFVHLKSLTLHGDYITQAFLGHPGELPSLEELILIGIPTPARPPPFWLLYLGKPQMQFSLPALHTLRLRSCLIQMGWFHRLNLPQLRTLETTYSDFVFDGTPEEDDHWEPGLPSLLPAEDLQTVQLDIVVEHISMLEHGLSEFIHLQHMILNVDVVWLDWMEQDVPQGVEDIPHLKHLELRFARGNLLKEGYDSRAHVHRMLNWANRLLNDSAAIPLLERLTIRGDLYEANQTAIATLEESCTAHGIEFGWHGKYLPYFPGPLEPPRTLEEVFKRALLV</sequence>
<protein>
    <recommendedName>
        <fullName evidence="3">F-box domain-containing protein</fullName>
    </recommendedName>
</protein>
<evidence type="ECO:0000313" key="1">
    <source>
        <dbReference type="EMBL" id="TFK53359.1"/>
    </source>
</evidence>
<evidence type="ECO:0008006" key="3">
    <source>
        <dbReference type="Google" id="ProtNLM"/>
    </source>
</evidence>
<dbReference type="AlphaFoldDB" id="A0A5C3N6E1"/>
<dbReference type="EMBL" id="ML213507">
    <property type="protein sequence ID" value="TFK53359.1"/>
    <property type="molecule type" value="Genomic_DNA"/>
</dbReference>
<dbReference type="InterPro" id="IPR032675">
    <property type="entry name" value="LRR_dom_sf"/>
</dbReference>
<dbReference type="Gene3D" id="3.80.10.10">
    <property type="entry name" value="Ribonuclease Inhibitor"/>
    <property type="match status" value="1"/>
</dbReference>
<name>A0A5C3N6E1_9AGAM</name>
<dbReference type="SUPFAM" id="SSF52058">
    <property type="entry name" value="L domain-like"/>
    <property type="match status" value="1"/>
</dbReference>
<organism evidence="1 2">
    <name type="scientific">Heliocybe sulcata</name>
    <dbReference type="NCBI Taxonomy" id="5364"/>
    <lineage>
        <taxon>Eukaryota</taxon>
        <taxon>Fungi</taxon>
        <taxon>Dikarya</taxon>
        <taxon>Basidiomycota</taxon>
        <taxon>Agaricomycotina</taxon>
        <taxon>Agaricomycetes</taxon>
        <taxon>Gloeophyllales</taxon>
        <taxon>Gloeophyllaceae</taxon>
        <taxon>Heliocybe</taxon>
    </lineage>
</organism>
<keyword evidence="2" id="KW-1185">Reference proteome</keyword>
<proteinExistence type="predicted"/>
<accession>A0A5C3N6E1</accession>
<reference evidence="1 2" key="1">
    <citation type="journal article" date="2019" name="Nat. Ecol. Evol.">
        <title>Megaphylogeny resolves global patterns of mushroom evolution.</title>
        <authorList>
            <person name="Varga T."/>
            <person name="Krizsan K."/>
            <person name="Foldi C."/>
            <person name="Dima B."/>
            <person name="Sanchez-Garcia M."/>
            <person name="Sanchez-Ramirez S."/>
            <person name="Szollosi G.J."/>
            <person name="Szarkandi J.G."/>
            <person name="Papp V."/>
            <person name="Albert L."/>
            <person name="Andreopoulos W."/>
            <person name="Angelini C."/>
            <person name="Antonin V."/>
            <person name="Barry K.W."/>
            <person name="Bougher N.L."/>
            <person name="Buchanan P."/>
            <person name="Buyck B."/>
            <person name="Bense V."/>
            <person name="Catcheside P."/>
            <person name="Chovatia M."/>
            <person name="Cooper J."/>
            <person name="Damon W."/>
            <person name="Desjardin D."/>
            <person name="Finy P."/>
            <person name="Geml J."/>
            <person name="Haridas S."/>
            <person name="Hughes K."/>
            <person name="Justo A."/>
            <person name="Karasinski D."/>
            <person name="Kautmanova I."/>
            <person name="Kiss B."/>
            <person name="Kocsube S."/>
            <person name="Kotiranta H."/>
            <person name="LaButti K.M."/>
            <person name="Lechner B.E."/>
            <person name="Liimatainen K."/>
            <person name="Lipzen A."/>
            <person name="Lukacs Z."/>
            <person name="Mihaltcheva S."/>
            <person name="Morgado L.N."/>
            <person name="Niskanen T."/>
            <person name="Noordeloos M.E."/>
            <person name="Ohm R.A."/>
            <person name="Ortiz-Santana B."/>
            <person name="Ovrebo C."/>
            <person name="Racz N."/>
            <person name="Riley R."/>
            <person name="Savchenko A."/>
            <person name="Shiryaev A."/>
            <person name="Soop K."/>
            <person name="Spirin V."/>
            <person name="Szebenyi C."/>
            <person name="Tomsovsky M."/>
            <person name="Tulloss R.E."/>
            <person name="Uehling J."/>
            <person name="Grigoriev I.V."/>
            <person name="Vagvolgyi C."/>
            <person name="Papp T."/>
            <person name="Martin F.M."/>
            <person name="Miettinen O."/>
            <person name="Hibbett D.S."/>
            <person name="Nagy L.G."/>
        </authorList>
    </citation>
    <scope>NUCLEOTIDE SEQUENCE [LARGE SCALE GENOMIC DNA]</scope>
    <source>
        <strain evidence="1 2">OMC1185</strain>
    </source>
</reference>
<dbReference type="Proteomes" id="UP000305948">
    <property type="component" value="Unassembled WGS sequence"/>
</dbReference>